<comment type="caution">
    <text evidence="1">The sequence shown here is derived from an EMBL/GenBank/DDBJ whole genome shotgun (WGS) entry which is preliminary data.</text>
</comment>
<evidence type="ECO:0000313" key="2">
    <source>
        <dbReference type="Proteomes" id="UP000438106"/>
    </source>
</evidence>
<dbReference type="Proteomes" id="UP000438106">
    <property type="component" value="Unassembled WGS sequence"/>
</dbReference>
<dbReference type="AlphaFoldDB" id="A0A7X3K4B8"/>
<protein>
    <recommendedName>
        <fullName evidence="3">Aminoglycoside phosphotransferase domain-containing protein</fullName>
    </recommendedName>
</protein>
<keyword evidence="2" id="KW-1185">Reference proteome</keyword>
<evidence type="ECO:0000313" key="1">
    <source>
        <dbReference type="EMBL" id="MVS99773.1"/>
    </source>
</evidence>
<name>A0A7X3K4B8_9HYPH</name>
<gene>
    <name evidence="1" type="ORF">GO014_12140</name>
</gene>
<dbReference type="RefSeq" id="WP_157290564.1">
    <property type="nucleotide sequence ID" value="NZ_WQRF01000003.1"/>
</dbReference>
<accession>A0A7X3K4B8</accession>
<organism evidence="1 2">
    <name type="scientific">Devosia marina</name>
    <dbReference type="NCBI Taxonomy" id="2683198"/>
    <lineage>
        <taxon>Bacteria</taxon>
        <taxon>Pseudomonadati</taxon>
        <taxon>Pseudomonadota</taxon>
        <taxon>Alphaproteobacteria</taxon>
        <taxon>Hyphomicrobiales</taxon>
        <taxon>Devosiaceae</taxon>
        <taxon>Devosia</taxon>
    </lineage>
</organism>
<proteinExistence type="predicted"/>
<sequence length="169" mass="18911">MGFANDARGLILAGTDFVYLDEGAYGIIFVSRSLGRVRKVYRHSADERHACAVFRSEIEAYARASASTELMTLIPEGFQICSPQRVFDRYGADVSNEFLPELAFEMEFVDSRFQKIGTIAQDEAQRVHALFRSVGILHTLDMSVALAEDGCVAKVIDFAMIEHEVWHQG</sequence>
<reference evidence="1 2" key="1">
    <citation type="submission" date="2019-12" db="EMBL/GenBank/DDBJ databases">
        <title>Devosia maris sp. nov., isolated from the deep seawater.</title>
        <authorList>
            <person name="Liu Y."/>
        </authorList>
    </citation>
    <scope>NUCLEOTIDE SEQUENCE [LARGE SCALE GENOMIC DNA]</scope>
    <source>
        <strain evidence="1 2">L53-10-65</strain>
    </source>
</reference>
<evidence type="ECO:0008006" key="3">
    <source>
        <dbReference type="Google" id="ProtNLM"/>
    </source>
</evidence>
<dbReference type="EMBL" id="WQRF01000003">
    <property type="protein sequence ID" value="MVS99773.1"/>
    <property type="molecule type" value="Genomic_DNA"/>
</dbReference>